<dbReference type="Pfam" id="PF00578">
    <property type="entry name" value="AhpC-TSA"/>
    <property type="match status" value="1"/>
</dbReference>
<dbReference type="GO" id="GO:0030313">
    <property type="term" value="C:cell envelope"/>
    <property type="evidence" value="ECO:0007669"/>
    <property type="project" value="UniProtKB-SubCell"/>
</dbReference>
<dbReference type="InterPro" id="IPR013766">
    <property type="entry name" value="Thioredoxin_domain"/>
</dbReference>
<dbReference type="Gene3D" id="3.40.30.10">
    <property type="entry name" value="Glutaredoxin"/>
    <property type="match status" value="1"/>
</dbReference>
<dbReference type="InterPro" id="IPR025380">
    <property type="entry name" value="DUF4369"/>
</dbReference>
<reference evidence="6 7" key="1">
    <citation type="submission" date="2016-10" db="EMBL/GenBank/DDBJ databases">
        <authorList>
            <person name="Varghese N."/>
            <person name="Submissions S."/>
        </authorList>
    </citation>
    <scope>NUCLEOTIDE SEQUENCE [LARGE SCALE GENOMIC DNA]</scope>
    <source>
        <strain evidence="6 7">Mar_2010_102</strain>
    </source>
</reference>
<dbReference type="PROSITE" id="PS51352">
    <property type="entry name" value="THIOREDOXIN_2"/>
    <property type="match status" value="1"/>
</dbReference>
<dbReference type="AlphaFoldDB" id="A0A1H1LBC3"/>
<dbReference type="STRING" id="1250231.SAMN04488552_0682"/>
<dbReference type="PANTHER" id="PTHR42852:SF6">
    <property type="entry name" value="THIOL:DISULFIDE INTERCHANGE PROTEIN DSBE"/>
    <property type="match status" value="1"/>
</dbReference>
<evidence type="ECO:0000313" key="7">
    <source>
        <dbReference type="Proteomes" id="UP000198858"/>
    </source>
</evidence>
<evidence type="ECO:0000259" key="5">
    <source>
        <dbReference type="PROSITE" id="PS51352"/>
    </source>
</evidence>
<dbReference type="InterPro" id="IPR050553">
    <property type="entry name" value="Thioredoxin_ResA/DsbE_sf"/>
</dbReference>
<sequence length="347" mass="40085">MKYLITLGLIINLIACKKPAEDKFNIDVKVKGDYSGYLYLITNKKLDSSFVINGKSQFSGTVDSPLKAGIITDTISGYNKEFYLENNNLELEINVTKNDFGNGPVDWIIVENVTGSKTEKIRENFEEFKSVNAEKENWNKKLYNELHKLITENQNNRLPGDLLAEVSSTFTLKKIQLENLYFKLDKKVQDPFTIKKLEQNIYPDKILKVGDQLFDIKGENYLSKEVSTQDFRGDILLIDFWASWCKPCIDQFHELKTIEKRFKEDNLTVIGISLEEERNKWKKAIDKYNLTWTNIFINQNMTGEISKMYGINSIPFNIVINREGQIIAKNVSENDISQIIDELKEAS</sequence>
<organism evidence="6 7">
    <name type="scientific">Christiangramia echinicola</name>
    <dbReference type="NCBI Taxonomy" id="279359"/>
    <lineage>
        <taxon>Bacteria</taxon>
        <taxon>Pseudomonadati</taxon>
        <taxon>Bacteroidota</taxon>
        <taxon>Flavobacteriia</taxon>
        <taxon>Flavobacteriales</taxon>
        <taxon>Flavobacteriaceae</taxon>
        <taxon>Christiangramia</taxon>
    </lineage>
</organism>
<dbReference type="Pfam" id="PF14289">
    <property type="entry name" value="DUF4369"/>
    <property type="match status" value="1"/>
</dbReference>
<keyword evidence="2" id="KW-0201">Cytochrome c-type biogenesis</keyword>
<keyword evidence="3" id="KW-1015">Disulfide bond</keyword>
<keyword evidence="4" id="KW-0676">Redox-active center</keyword>
<accession>A0A1H1LBC3</accession>
<proteinExistence type="predicted"/>
<dbReference type="InterPro" id="IPR036249">
    <property type="entry name" value="Thioredoxin-like_sf"/>
</dbReference>
<dbReference type="PANTHER" id="PTHR42852">
    <property type="entry name" value="THIOL:DISULFIDE INTERCHANGE PROTEIN DSBE"/>
    <property type="match status" value="1"/>
</dbReference>
<dbReference type="CDD" id="cd02966">
    <property type="entry name" value="TlpA_like_family"/>
    <property type="match status" value="1"/>
</dbReference>
<evidence type="ECO:0000256" key="1">
    <source>
        <dbReference type="ARBA" id="ARBA00004196"/>
    </source>
</evidence>
<feature type="domain" description="Thioredoxin" evidence="5">
    <location>
        <begin position="207"/>
        <end position="347"/>
    </location>
</feature>
<evidence type="ECO:0000313" key="6">
    <source>
        <dbReference type="EMBL" id="SDR71783.1"/>
    </source>
</evidence>
<dbReference type="EMBL" id="LT629745">
    <property type="protein sequence ID" value="SDR71783.1"/>
    <property type="molecule type" value="Genomic_DNA"/>
</dbReference>
<evidence type="ECO:0000256" key="4">
    <source>
        <dbReference type="ARBA" id="ARBA00023284"/>
    </source>
</evidence>
<dbReference type="SUPFAM" id="SSF52833">
    <property type="entry name" value="Thioredoxin-like"/>
    <property type="match status" value="1"/>
</dbReference>
<protein>
    <recommendedName>
        <fullName evidence="5">Thioredoxin domain-containing protein</fullName>
    </recommendedName>
</protein>
<name>A0A1H1LBC3_9FLAO</name>
<dbReference type="Proteomes" id="UP000198858">
    <property type="component" value="Chromosome I"/>
</dbReference>
<evidence type="ECO:0000256" key="3">
    <source>
        <dbReference type="ARBA" id="ARBA00023157"/>
    </source>
</evidence>
<dbReference type="RefSeq" id="WP_089661298.1">
    <property type="nucleotide sequence ID" value="NZ_LT629745.1"/>
</dbReference>
<comment type="subcellular location">
    <subcellularLocation>
        <location evidence="1">Cell envelope</location>
    </subcellularLocation>
</comment>
<keyword evidence="7" id="KW-1185">Reference proteome</keyword>
<evidence type="ECO:0000256" key="2">
    <source>
        <dbReference type="ARBA" id="ARBA00022748"/>
    </source>
</evidence>
<dbReference type="GO" id="GO:0017004">
    <property type="term" value="P:cytochrome complex assembly"/>
    <property type="evidence" value="ECO:0007669"/>
    <property type="project" value="UniProtKB-KW"/>
</dbReference>
<gene>
    <name evidence="6" type="ORF">SAMN04488552_0682</name>
</gene>
<dbReference type="InterPro" id="IPR000866">
    <property type="entry name" value="AhpC/TSA"/>
</dbReference>